<protein>
    <submittedName>
        <fullName evidence="2">Uncharacterized protein</fullName>
    </submittedName>
</protein>
<evidence type="ECO:0000313" key="2">
    <source>
        <dbReference type="EMBL" id="KAF3592665.1"/>
    </source>
</evidence>
<reference evidence="2 3" key="1">
    <citation type="journal article" date="2020" name="BMC Genomics">
        <title>Intraspecific diversification of the crop wild relative Brassica cretica Lam. using demographic model selection.</title>
        <authorList>
            <person name="Kioukis A."/>
            <person name="Michalopoulou V.A."/>
            <person name="Briers L."/>
            <person name="Pirintsos S."/>
            <person name="Studholme D.J."/>
            <person name="Pavlidis P."/>
            <person name="Sarris P.F."/>
        </authorList>
    </citation>
    <scope>NUCLEOTIDE SEQUENCE [LARGE SCALE GENOMIC DNA]</scope>
    <source>
        <strain evidence="3">cv. PFS-1207/04</strain>
    </source>
</reference>
<dbReference type="Proteomes" id="UP000266723">
    <property type="component" value="Unassembled WGS sequence"/>
</dbReference>
<organism evidence="2 3">
    <name type="scientific">Brassica cretica</name>
    <name type="common">Mustard</name>
    <dbReference type="NCBI Taxonomy" id="69181"/>
    <lineage>
        <taxon>Eukaryota</taxon>
        <taxon>Viridiplantae</taxon>
        <taxon>Streptophyta</taxon>
        <taxon>Embryophyta</taxon>
        <taxon>Tracheophyta</taxon>
        <taxon>Spermatophyta</taxon>
        <taxon>Magnoliopsida</taxon>
        <taxon>eudicotyledons</taxon>
        <taxon>Gunneridae</taxon>
        <taxon>Pentapetalae</taxon>
        <taxon>rosids</taxon>
        <taxon>malvids</taxon>
        <taxon>Brassicales</taxon>
        <taxon>Brassicaceae</taxon>
        <taxon>Brassiceae</taxon>
        <taxon>Brassica</taxon>
    </lineage>
</organism>
<dbReference type="EMBL" id="QGKV02000299">
    <property type="protein sequence ID" value="KAF3592665.1"/>
    <property type="molecule type" value="Genomic_DNA"/>
</dbReference>
<feature type="region of interest" description="Disordered" evidence="1">
    <location>
        <begin position="102"/>
        <end position="136"/>
    </location>
</feature>
<proteinExistence type="predicted"/>
<name>A0ABQ7E7V4_BRACR</name>
<evidence type="ECO:0000313" key="3">
    <source>
        <dbReference type="Proteomes" id="UP000266723"/>
    </source>
</evidence>
<gene>
    <name evidence="2" type="ORF">DY000_02020423</name>
</gene>
<accession>A0ABQ7E7V4</accession>
<comment type="caution">
    <text evidence="2">The sequence shown here is derived from an EMBL/GenBank/DDBJ whole genome shotgun (WGS) entry which is preliminary data.</text>
</comment>
<keyword evidence="3" id="KW-1185">Reference proteome</keyword>
<evidence type="ECO:0000256" key="1">
    <source>
        <dbReference type="SAM" id="MobiDB-lite"/>
    </source>
</evidence>
<sequence>MDVVVWDLRGVDGDIVDMGFVDVVISKKRGVDVVARGMGSVDVGVGVRREVVLRVVRRSDGESLPRSLLMRPHLTLFSAEENEHCRPSTKILSSETMAVSPAIEEELDHGDAKGHLGEAIPAEQPLSKKLEPRKRS</sequence>